<feature type="non-terminal residue" evidence="2">
    <location>
        <position position="184"/>
    </location>
</feature>
<evidence type="ECO:0000256" key="1">
    <source>
        <dbReference type="SAM" id="MobiDB-lite"/>
    </source>
</evidence>
<reference evidence="2" key="1">
    <citation type="journal article" date="2020" name="Fungal Divers.">
        <title>Resolving the Mortierellaceae phylogeny through synthesis of multi-gene phylogenetics and phylogenomics.</title>
        <authorList>
            <person name="Vandepol N."/>
            <person name="Liber J."/>
            <person name="Desiro A."/>
            <person name="Na H."/>
            <person name="Kennedy M."/>
            <person name="Barry K."/>
            <person name="Grigoriev I.V."/>
            <person name="Miller A.N."/>
            <person name="O'Donnell K."/>
            <person name="Stajich J.E."/>
            <person name="Bonito G."/>
        </authorList>
    </citation>
    <scope>NUCLEOTIDE SEQUENCE</scope>
    <source>
        <strain evidence="2">MES-2147</strain>
    </source>
</reference>
<dbReference type="Proteomes" id="UP000749646">
    <property type="component" value="Unassembled WGS sequence"/>
</dbReference>
<gene>
    <name evidence="2" type="ORF">BGZ65_004606</name>
</gene>
<dbReference type="AlphaFoldDB" id="A0A9P6MH30"/>
<feature type="compositionally biased region" description="Basic and acidic residues" evidence="1">
    <location>
        <begin position="150"/>
        <end position="172"/>
    </location>
</feature>
<evidence type="ECO:0000313" key="3">
    <source>
        <dbReference type="Proteomes" id="UP000749646"/>
    </source>
</evidence>
<comment type="caution">
    <text evidence="2">The sequence shown here is derived from an EMBL/GenBank/DDBJ whole genome shotgun (WGS) entry which is preliminary data.</text>
</comment>
<proteinExistence type="predicted"/>
<evidence type="ECO:0000313" key="2">
    <source>
        <dbReference type="EMBL" id="KAG0000152.1"/>
    </source>
</evidence>
<feature type="compositionally biased region" description="Acidic residues" evidence="1">
    <location>
        <begin position="173"/>
        <end position="184"/>
    </location>
</feature>
<keyword evidence="3" id="KW-1185">Reference proteome</keyword>
<feature type="region of interest" description="Disordered" evidence="1">
    <location>
        <begin position="150"/>
        <end position="184"/>
    </location>
</feature>
<accession>A0A9P6MH30</accession>
<dbReference type="EMBL" id="JAAAHW010000659">
    <property type="protein sequence ID" value="KAG0000152.1"/>
    <property type="molecule type" value="Genomic_DNA"/>
</dbReference>
<organism evidence="2 3">
    <name type="scientific">Modicella reniformis</name>
    <dbReference type="NCBI Taxonomy" id="1440133"/>
    <lineage>
        <taxon>Eukaryota</taxon>
        <taxon>Fungi</taxon>
        <taxon>Fungi incertae sedis</taxon>
        <taxon>Mucoromycota</taxon>
        <taxon>Mortierellomycotina</taxon>
        <taxon>Mortierellomycetes</taxon>
        <taxon>Mortierellales</taxon>
        <taxon>Mortierellaceae</taxon>
        <taxon>Modicella</taxon>
    </lineage>
</organism>
<name>A0A9P6MH30_9FUNG</name>
<sequence length="184" mass="21813">MTDKCSNHPVLFLFFDDNDDRDEEEAANLQACTSTRRLRTDVKNEDCIVHWNNLGNVERLKEIIRVAVDAALKKRLRVGQTRESSMTVALDNLYRQEKDRTKLPRYTIDQTLADFYRIHSDHSKNLPIWTSTVEREFNKLWYLAQMEAVKQEDKKQKGEKEQGRMNREQKDNEEPEELEEPEDP</sequence>
<protein>
    <submittedName>
        <fullName evidence="2">Uncharacterized protein</fullName>
    </submittedName>
</protein>